<evidence type="ECO:0000313" key="3">
    <source>
        <dbReference type="Proteomes" id="UP001617351"/>
    </source>
</evidence>
<dbReference type="SMART" id="SM00530">
    <property type="entry name" value="HTH_XRE"/>
    <property type="match status" value="1"/>
</dbReference>
<dbReference type="InterPro" id="IPR010982">
    <property type="entry name" value="Lambda_DNA-bd_dom_sf"/>
</dbReference>
<comment type="caution">
    <text evidence="2">The sequence shown here is derived from an EMBL/GenBank/DDBJ whole genome shotgun (WGS) entry which is preliminary data.</text>
</comment>
<sequence length="273" mass="30667">MPPRKRVPKNGTALKMVGAQVAVLRVRKGLTQRQLAKLVRMEEETIASIEQGRRALMPDVAETMDRVLESGGVLAAGVEKLPAVDQVPLWAEEYLDRERDALAISSYENQVLPGLLQTDAYAEAVFRNRIPFLANDVVSAQTAIRIARREILRRETPVTLSFIVWEPTLRLKIGGPEVHRKQLAHLLSCSKLPGVSIQVYPLDRTSHPALDGPFVLLETPDYQRLAYAETQRGSQLISDMNEVSILERRYAMLRTQALNPEETRAELDRLLGE</sequence>
<evidence type="ECO:0000313" key="2">
    <source>
        <dbReference type="EMBL" id="MFJ2825765.1"/>
    </source>
</evidence>
<feature type="domain" description="HTH cro/C1-type" evidence="1">
    <location>
        <begin position="21"/>
        <end position="74"/>
    </location>
</feature>
<name>A0ABW8ER78_STRT5</name>
<gene>
    <name evidence="2" type="ORF">ACIO7M_32310</name>
</gene>
<proteinExistence type="predicted"/>
<dbReference type="EMBL" id="JBIUYY010000021">
    <property type="protein sequence ID" value="MFJ2825765.1"/>
    <property type="molecule type" value="Genomic_DNA"/>
</dbReference>
<dbReference type="RefSeq" id="WP_402387473.1">
    <property type="nucleotide sequence ID" value="NZ_JBIUYY010000021.1"/>
</dbReference>
<dbReference type="CDD" id="cd00093">
    <property type="entry name" value="HTH_XRE"/>
    <property type="match status" value="1"/>
</dbReference>
<dbReference type="Proteomes" id="UP001617351">
    <property type="component" value="Unassembled WGS sequence"/>
</dbReference>
<protein>
    <submittedName>
        <fullName evidence="2">Scr1 family TA system antitoxin-like transcriptional regulator</fullName>
    </submittedName>
</protein>
<dbReference type="Gene3D" id="1.10.260.40">
    <property type="entry name" value="lambda repressor-like DNA-binding domains"/>
    <property type="match status" value="1"/>
</dbReference>
<reference evidence="2 3" key="1">
    <citation type="submission" date="2024-10" db="EMBL/GenBank/DDBJ databases">
        <title>The Natural Products Discovery Center: Release of the First 8490 Sequenced Strains for Exploring Actinobacteria Biosynthetic Diversity.</title>
        <authorList>
            <person name="Kalkreuter E."/>
            <person name="Kautsar S.A."/>
            <person name="Yang D."/>
            <person name="Bader C.D."/>
            <person name="Teijaro C.N."/>
            <person name="Fluegel L."/>
            <person name="Davis C.M."/>
            <person name="Simpson J.R."/>
            <person name="Lauterbach L."/>
            <person name="Steele A.D."/>
            <person name="Gui C."/>
            <person name="Meng S."/>
            <person name="Li G."/>
            <person name="Viehrig K."/>
            <person name="Ye F."/>
            <person name="Su P."/>
            <person name="Kiefer A.F."/>
            <person name="Nichols A."/>
            <person name="Cepeda A.J."/>
            <person name="Yan W."/>
            <person name="Fan B."/>
            <person name="Jiang Y."/>
            <person name="Adhikari A."/>
            <person name="Zheng C.-J."/>
            <person name="Schuster L."/>
            <person name="Cowan T.M."/>
            <person name="Smanski M.J."/>
            <person name="Chevrette M.G."/>
            <person name="De Carvalho L.P.S."/>
            <person name="Shen B."/>
        </authorList>
    </citation>
    <scope>NUCLEOTIDE SEQUENCE [LARGE SCALE GENOMIC DNA]</scope>
    <source>
        <strain evidence="2 3">NPDC087220</strain>
    </source>
</reference>
<dbReference type="PROSITE" id="PS50943">
    <property type="entry name" value="HTH_CROC1"/>
    <property type="match status" value="1"/>
</dbReference>
<dbReference type="InterPro" id="IPR001387">
    <property type="entry name" value="Cro/C1-type_HTH"/>
</dbReference>
<keyword evidence="3" id="KW-1185">Reference proteome</keyword>
<dbReference type="SUPFAM" id="SSF47413">
    <property type="entry name" value="lambda repressor-like DNA-binding domains"/>
    <property type="match status" value="1"/>
</dbReference>
<dbReference type="Pfam" id="PF13560">
    <property type="entry name" value="HTH_31"/>
    <property type="match status" value="1"/>
</dbReference>
<accession>A0ABW8ER78</accession>
<organism evidence="2 3">
    <name type="scientific">Streptomyces toxytricini</name>
    <name type="common">Actinomyces toxytricini</name>
    <dbReference type="NCBI Taxonomy" id="67369"/>
    <lineage>
        <taxon>Bacteria</taxon>
        <taxon>Bacillati</taxon>
        <taxon>Actinomycetota</taxon>
        <taxon>Actinomycetes</taxon>
        <taxon>Kitasatosporales</taxon>
        <taxon>Streptomycetaceae</taxon>
        <taxon>Streptomyces</taxon>
    </lineage>
</organism>
<dbReference type="Pfam" id="PF19054">
    <property type="entry name" value="DUF5753"/>
    <property type="match status" value="1"/>
</dbReference>
<dbReference type="InterPro" id="IPR043917">
    <property type="entry name" value="DUF5753"/>
</dbReference>
<evidence type="ECO:0000259" key="1">
    <source>
        <dbReference type="PROSITE" id="PS50943"/>
    </source>
</evidence>